<evidence type="ECO:0000256" key="2">
    <source>
        <dbReference type="ARBA" id="ARBA00022679"/>
    </source>
</evidence>
<keyword evidence="9" id="KW-1185">Reference proteome</keyword>
<gene>
    <name evidence="8" type="ORF">Scep_029153</name>
</gene>
<evidence type="ECO:0000256" key="5">
    <source>
        <dbReference type="ARBA" id="ARBA00022840"/>
    </source>
</evidence>
<evidence type="ECO:0000256" key="3">
    <source>
        <dbReference type="ARBA" id="ARBA00022741"/>
    </source>
</evidence>
<dbReference type="Gene3D" id="3.30.200.20">
    <property type="entry name" value="Phosphorylase Kinase, domain 1"/>
    <property type="match status" value="1"/>
</dbReference>
<accession>A0AAP0E1K3</accession>
<dbReference type="InterPro" id="IPR017441">
    <property type="entry name" value="Protein_kinase_ATP_BS"/>
</dbReference>
<keyword evidence="4" id="KW-0418">Kinase</keyword>
<dbReference type="PROSITE" id="PS00107">
    <property type="entry name" value="PROTEIN_KINASE_ATP"/>
    <property type="match status" value="1"/>
</dbReference>
<dbReference type="InterPro" id="IPR001245">
    <property type="entry name" value="Ser-Thr/Tyr_kinase_cat_dom"/>
</dbReference>
<evidence type="ECO:0000313" key="8">
    <source>
        <dbReference type="EMBL" id="KAK9082682.1"/>
    </source>
</evidence>
<protein>
    <recommendedName>
        <fullName evidence="7">Protein kinase domain-containing protein</fullName>
    </recommendedName>
</protein>
<evidence type="ECO:0000256" key="6">
    <source>
        <dbReference type="PROSITE-ProRule" id="PRU10141"/>
    </source>
</evidence>
<keyword evidence="5 6" id="KW-0067">ATP-binding</keyword>
<keyword evidence="3 6" id="KW-0547">Nucleotide-binding</keyword>
<dbReference type="InterPro" id="IPR011009">
    <property type="entry name" value="Kinase-like_dom_sf"/>
</dbReference>
<dbReference type="InterPro" id="IPR000719">
    <property type="entry name" value="Prot_kinase_dom"/>
</dbReference>
<dbReference type="PANTHER" id="PTHR27002">
    <property type="entry name" value="RECEPTOR-LIKE SERINE/THREONINE-PROTEIN KINASE SD1-8"/>
    <property type="match status" value="1"/>
</dbReference>
<dbReference type="Proteomes" id="UP001419268">
    <property type="component" value="Unassembled WGS sequence"/>
</dbReference>
<name>A0AAP0E1K3_9MAGN</name>
<reference evidence="8 9" key="1">
    <citation type="submission" date="2024-01" db="EMBL/GenBank/DDBJ databases">
        <title>Genome assemblies of Stephania.</title>
        <authorList>
            <person name="Yang L."/>
        </authorList>
    </citation>
    <scope>NUCLEOTIDE SEQUENCE [LARGE SCALE GENOMIC DNA]</scope>
    <source>
        <strain evidence="8">JXDWG</strain>
        <tissue evidence="8">Leaf</tissue>
    </source>
</reference>
<feature type="binding site" evidence="6">
    <location>
        <position position="66"/>
    </location>
    <ligand>
        <name>ATP</name>
        <dbReference type="ChEBI" id="CHEBI:30616"/>
    </ligand>
</feature>
<dbReference type="SUPFAM" id="SSF56112">
    <property type="entry name" value="Protein kinase-like (PK-like)"/>
    <property type="match status" value="1"/>
</dbReference>
<evidence type="ECO:0000313" key="9">
    <source>
        <dbReference type="Proteomes" id="UP001419268"/>
    </source>
</evidence>
<evidence type="ECO:0000256" key="1">
    <source>
        <dbReference type="ARBA" id="ARBA00022527"/>
    </source>
</evidence>
<sequence>MIRKRKKKAKMSDADHEMGNGESLQFELDMIKVATGDFSSANKLGEGGFGAVYKGVLVDGQEIAVKRLSVNSGQGSQEFKNEVVLLNKLQHVRR</sequence>
<dbReference type="AlphaFoldDB" id="A0AAP0E1K3"/>
<dbReference type="PROSITE" id="PS50011">
    <property type="entry name" value="PROTEIN_KINASE_DOM"/>
    <property type="match status" value="1"/>
</dbReference>
<dbReference type="GO" id="GO:0004674">
    <property type="term" value="F:protein serine/threonine kinase activity"/>
    <property type="evidence" value="ECO:0007669"/>
    <property type="project" value="UniProtKB-KW"/>
</dbReference>
<dbReference type="Pfam" id="PF07714">
    <property type="entry name" value="PK_Tyr_Ser-Thr"/>
    <property type="match status" value="1"/>
</dbReference>
<evidence type="ECO:0000259" key="7">
    <source>
        <dbReference type="PROSITE" id="PS50011"/>
    </source>
</evidence>
<dbReference type="PANTHER" id="PTHR27002:SF1050">
    <property type="entry name" value="CYSTEINE-RICH RECEPTOR-LIKE PROTEIN KINASE 5"/>
    <property type="match status" value="1"/>
</dbReference>
<feature type="domain" description="Protein kinase" evidence="7">
    <location>
        <begin position="38"/>
        <end position="94"/>
    </location>
</feature>
<dbReference type="GO" id="GO:0005886">
    <property type="term" value="C:plasma membrane"/>
    <property type="evidence" value="ECO:0007669"/>
    <property type="project" value="TreeGrafter"/>
</dbReference>
<dbReference type="EMBL" id="JBBNAG010000013">
    <property type="protein sequence ID" value="KAK9082682.1"/>
    <property type="molecule type" value="Genomic_DNA"/>
</dbReference>
<keyword evidence="2" id="KW-0808">Transferase</keyword>
<proteinExistence type="predicted"/>
<comment type="caution">
    <text evidence="8">The sequence shown here is derived from an EMBL/GenBank/DDBJ whole genome shotgun (WGS) entry which is preliminary data.</text>
</comment>
<keyword evidence="1" id="KW-0723">Serine/threonine-protein kinase</keyword>
<evidence type="ECO:0000256" key="4">
    <source>
        <dbReference type="ARBA" id="ARBA00022777"/>
    </source>
</evidence>
<organism evidence="8 9">
    <name type="scientific">Stephania cephalantha</name>
    <dbReference type="NCBI Taxonomy" id="152367"/>
    <lineage>
        <taxon>Eukaryota</taxon>
        <taxon>Viridiplantae</taxon>
        <taxon>Streptophyta</taxon>
        <taxon>Embryophyta</taxon>
        <taxon>Tracheophyta</taxon>
        <taxon>Spermatophyta</taxon>
        <taxon>Magnoliopsida</taxon>
        <taxon>Ranunculales</taxon>
        <taxon>Menispermaceae</taxon>
        <taxon>Menispermoideae</taxon>
        <taxon>Cissampelideae</taxon>
        <taxon>Stephania</taxon>
    </lineage>
</organism>
<dbReference type="GO" id="GO:0005524">
    <property type="term" value="F:ATP binding"/>
    <property type="evidence" value="ECO:0007669"/>
    <property type="project" value="UniProtKB-UniRule"/>
</dbReference>